<name>A0AAW9SGG8_9BACT</name>
<dbReference type="RefSeq" id="WP_346824373.1">
    <property type="nucleotide sequence ID" value="NZ_JBDKWZ010000024.1"/>
</dbReference>
<dbReference type="Gene3D" id="1.25.40.10">
    <property type="entry name" value="Tetratricopeptide repeat domain"/>
    <property type="match status" value="1"/>
</dbReference>
<keyword evidence="1" id="KW-0378">Hydrolase</keyword>
<dbReference type="GO" id="GO:0016787">
    <property type="term" value="F:hydrolase activity"/>
    <property type="evidence" value="ECO:0007669"/>
    <property type="project" value="UniProtKB-KW"/>
</dbReference>
<dbReference type="InterPro" id="IPR011990">
    <property type="entry name" value="TPR-like_helical_dom_sf"/>
</dbReference>
<dbReference type="SUPFAM" id="SSF48452">
    <property type="entry name" value="TPR-like"/>
    <property type="match status" value="1"/>
</dbReference>
<dbReference type="PANTHER" id="PTHR48098">
    <property type="entry name" value="ENTEROCHELIN ESTERASE-RELATED"/>
    <property type="match status" value="1"/>
</dbReference>
<dbReference type="Pfam" id="PF00756">
    <property type="entry name" value="Esterase"/>
    <property type="match status" value="1"/>
</dbReference>
<evidence type="ECO:0000313" key="1">
    <source>
        <dbReference type="EMBL" id="MEN7551593.1"/>
    </source>
</evidence>
<sequence>MHKSFFTVLVLTLISFLSYGQVHFEKIDSIKNLEITSRYLGEKRAIEIYLPPSYPGLETKKYPVMYLMDGQEYFLHPVAYQRMLRFKDKSPEFIVVGINSDRKKRRKLYHQDASRFIDFLKKELIPLIDEKYRTLAEKERIYFGWEMAGGLGLEIFANHPNLFSAFFMASPTHFTEDRIAALDHSLARNRLPRPYLYFSKAPEEIYIEKSLRKVDSVLKMRNEKNTFWKIDDLPDEDHYTTPLKTINNGLRDYFQDYNSLRFYSLKEFDDFGDLDSIKEYYRHRGNRYGISSDVHRTTQHFLLLNAMAEKKFERFEEYAHEFREYLLNPILEIWAVKFGNYFVENNKDKEAMPIYESGLAKFPESPAIHNALGTFYKNKGNKKKARRHYKLAIEYAEKKKDVKLEQYKTDFENL</sequence>
<dbReference type="InterPro" id="IPR050583">
    <property type="entry name" value="Mycobacterial_A85_antigen"/>
</dbReference>
<dbReference type="InterPro" id="IPR000801">
    <property type="entry name" value="Esterase-like"/>
</dbReference>
<proteinExistence type="predicted"/>
<dbReference type="EMBL" id="JBDKWZ010000024">
    <property type="protein sequence ID" value="MEN7551593.1"/>
    <property type="molecule type" value="Genomic_DNA"/>
</dbReference>
<dbReference type="AlphaFoldDB" id="A0AAW9SGG8"/>
<dbReference type="SUPFAM" id="SSF53474">
    <property type="entry name" value="alpha/beta-Hydrolases"/>
    <property type="match status" value="1"/>
</dbReference>
<evidence type="ECO:0000313" key="2">
    <source>
        <dbReference type="Proteomes" id="UP001403385"/>
    </source>
</evidence>
<organism evidence="1 2">
    <name type="scientific">Rapidithrix thailandica</name>
    <dbReference type="NCBI Taxonomy" id="413964"/>
    <lineage>
        <taxon>Bacteria</taxon>
        <taxon>Pseudomonadati</taxon>
        <taxon>Bacteroidota</taxon>
        <taxon>Cytophagia</taxon>
        <taxon>Cytophagales</taxon>
        <taxon>Flammeovirgaceae</taxon>
        <taxon>Rapidithrix</taxon>
    </lineage>
</organism>
<protein>
    <submittedName>
        <fullName evidence="1">Alpha/beta hydrolase-fold protein</fullName>
    </submittedName>
</protein>
<dbReference type="Gene3D" id="3.40.50.1820">
    <property type="entry name" value="alpha/beta hydrolase"/>
    <property type="match status" value="1"/>
</dbReference>
<dbReference type="Proteomes" id="UP001403385">
    <property type="component" value="Unassembled WGS sequence"/>
</dbReference>
<accession>A0AAW9SGG8</accession>
<reference evidence="1 2" key="1">
    <citation type="submission" date="2024-04" db="EMBL/GenBank/DDBJ databases">
        <title>Novel genus in family Flammeovirgaceae.</title>
        <authorList>
            <person name="Nguyen T.H."/>
            <person name="Vuong T.Q."/>
            <person name="Le H."/>
            <person name="Kim S.-G."/>
        </authorList>
    </citation>
    <scope>NUCLEOTIDE SEQUENCE [LARGE SCALE GENOMIC DNA]</scope>
    <source>
        <strain evidence="1 2">JCM 23209</strain>
    </source>
</reference>
<comment type="caution">
    <text evidence="1">The sequence shown here is derived from an EMBL/GenBank/DDBJ whole genome shotgun (WGS) entry which is preliminary data.</text>
</comment>
<dbReference type="InterPro" id="IPR029058">
    <property type="entry name" value="AB_hydrolase_fold"/>
</dbReference>
<gene>
    <name evidence="1" type="ORF">AAG747_27005</name>
</gene>
<dbReference type="PANTHER" id="PTHR48098:SF6">
    <property type="entry name" value="FERRI-BACILLIBACTIN ESTERASE BESA"/>
    <property type="match status" value="1"/>
</dbReference>
<keyword evidence="2" id="KW-1185">Reference proteome</keyword>